<keyword evidence="8" id="KW-0067">ATP-binding</keyword>
<dbReference type="EC" id="2.7.13.3" evidence="3"/>
<sequence length="308" mass="34196">MPIGIAAVSVAVAAFCLLRLVLVQREVRSLARQLRRYNDGESSGKVAIGMPDRRLETLAAEINRHTDLIIKANAEQKRTENELRQAVANISHDLRTPLTSILGYIQLLDSKGLPEDVRREAIGVIRKRTTRLHALLNDFYELAMIDSTDYALKPGRLRLDKLIPEIMMGFYDQMKERGLEPAFELTDNPAEVWADESAVRRIVENLVVNAIRHASGTLNISLAVREGTVVFAMANAAPNLRGSDLELLFNRFYMADASRSGLSSGLGLSIARGLMAKMGGSLNATMQGDVLCLQCVWKLNRPEQDIRL</sequence>
<dbReference type="InterPro" id="IPR036097">
    <property type="entry name" value="HisK_dim/P_sf"/>
</dbReference>
<protein>
    <recommendedName>
        <fullName evidence="3">histidine kinase</fullName>
        <ecNumber evidence="3">2.7.13.3</ecNumber>
    </recommendedName>
</protein>
<dbReference type="PANTHER" id="PTHR45453">
    <property type="entry name" value="PHOSPHATE REGULON SENSOR PROTEIN PHOR"/>
    <property type="match status" value="1"/>
</dbReference>
<dbReference type="OrthoDB" id="9792991at2"/>
<dbReference type="PROSITE" id="PS50109">
    <property type="entry name" value="HIS_KIN"/>
    <property type="match status" value="1"/>
</dbReference>
<dbReference type="Proteomes" id="UP000558113">
    <property type="component" value="Unassembled WGS sequence"/>
</dbReference>
<comment type="caution">
    <text evidence="12">The sequence shown here is derived from an EMBL/GenBank/DDBJ whole genome shotgun (WGS) entry which is preliminary data.</text>
</comment>
<evidence type="ECO:0000256" key="7">
    <source>
        <dbReference type="ARBA" id="ARBA00022777"/>
    </source>
</evidence>
<evidence type="ECO:0000256" key="2">
    <source>
        <dbReference type="ARBA" id="ARBA00004370"/>
    </source>
</evidence>
<dbReference type="SMART" id="SM00387">
    <property type="entry name" value="HATPase_c"/>
    <property type="match status" value="1"/>
</dbReference>
<evidence type="ECO:0000256" key="9">
    <source>
        <dbReference type="ARBA" id="ARBA00023012"/>
    </source>
</evidence>
<feature type="coiled-coil region" evidence="10">
    <location>
        <begin position="55"/>
        <end position="89"/>
    </location>
</feature>
<dbReference type="Gene3D" id="1.10.287.130">
    <property type="match status" value="1"/>
</dbReference>
<keyword evidence="5" id="KW-0808">Transferase</keyword>
<dbReference type="GO" id="GO:0016036">
    <property type="term" value="P:cellular response to phosphate starvation"/>
    <property type="evidence" value="ECO:0007669"/>
    <property type="project" value="TreeGrafter"/>
</dbReference>
<dbReference type="InterPro" id="IPR036890">
    <property type="entry name" value="HATPase_C_sf"/>
</dbReference>
<accession>A0A7X4YNM8</accession>
<dbReference type="SUPFAM" id="SSF47384">
    <property type="entry name" value="Homodimeric domain of signal transducing histidine kinase"/>
    <property type="match status" value="1"/>
</dbReference>
<evidence type="ECO:0000256" key="10">
    <source>
        <dbReference type="SAM" id="Coils"/>
    </source>
</evidence>
<reference evidence="12 13" key="1">
    <citation type="submission" date="2020-01" db="EMBL/GenBank/DDBJ databases">
        <title>Paenibacillus soybeanensis sp. nov. isolated from the nodules of soybean (Glycine max(L.) Merr).</title>
        <authorList>
            <person name="Wang H."/>
        </authorList>
    </citation>
    <scope>NUCLEOTIDE SEQUENCE [LARGE SCALE GENOMIC DNA]</scope>
    <source>
        <strain evidence="12 13">DSM 23054</strain>
    </source>
</reference>
<dbReference type="RefSeq" id="WP_161695916.1">
    <property type="nucleotide sequence ID" value="NZ_JAAAMU010000003.1"/>
</dbReference>
<dbReference type="AlphaFoldDB" id="A0A7X4YNM8"/>
<dbReference type="InterPro" id="IPR003594">
    <property type="entry name" value="HATPase_dom"/>
</dbReference>
<dbReference type="SUPFAM" id="SSF55874">
    <property type="entry name" value="ATPase domain of HSP90 chaperone/DNA topoisomerase II/histidine kinase"/>
    <property type="match status" value="1"/>
</dbReference>
<dbReference type="GO" id="GO:0000155">
    <property type="term" value="F:phosphorelay sensor kinase activity"/>
    <property type="evidence" value="ECO:0007669"/>
    <property type="project" value="InterPro"/>
</dbReference>
<organism evidence="12 13">
    <name type="scientific">Paenibacillus sacheonensis</name>
    <dbReference type="NCBI Taxonomy" id="742054"/>
    <lineage>
        <taxon>Bacteria</taxon>
        <taxon>Bacillati</taxon>
        <taxon>Bacillota</taxon>
        <taxon>Bacilli</taxon>
        <taxon>Bacillales</taxon>
        <taxon>Paenibacillaceae</taxon>
        <taxon>Paenibacillus</taxon>
    </lineage>
</organism>
<evidence type="ECO:0000313" key="12">
    <source>
        <dbReference type="EMBL" id="NBC68769.1"/>
    </source>
</evidence>
<evidence type="ECO:0000256" key="8">
    <source>
        <dbReference type="ARBA" id="ARBA00022840"/>
    </source>
</evidence>
<keyword evidence="6" id="KW-0547">Nucleotide-binding</keyword>
<evidence type="ECO:0000313" key="13">
    <source>
        <dbReference type="Proteomes" id="UP000558113"/>
    </source>
</evidence>
<dbReference type="GO" id="GO:0004721">
    <property type="term" value="F:phosphoprotein phosphatase activity"/>
    <property type="evidence" value="ECO:0007669"/>
    <property type="project" value="TreeGrafter"/>
</dbReference>
<keyword evidence="13" id="KW-1185">Reference proteome</keyword>
<dbReference type="SMART" id="SM00388">
    <property type="entry name" value="HisKA"/>
    <property type="match status" value="1"/>
</dbReference>
<evidence type="ECO:0000256" key="3">
    <source>
        <dbReference type="ARBA" id="ARBA00012438"/>
    </source>
</evidence>
<dbReference type="PANTHER" id="PTHR45453:SF1">
    <property type="entry name" value="PHOSPHATE REGULON SENSOR PROTEIN PHOR"/>
    <property type="match status" value="1"/>
</dbReference>
<dbReference type="CDD" id="cd00082">
    <property type="entry name" value="HisKA"/>
    <property type="match status" value="1"/>
</dbReference>
<dbReference type="InterPro" id="IPR003661">
    <property type="entry name" value="HisK_dim/P_dom"/>
</dbReference>
<proteinExistence type="predicted"/>
<evidence type="ECO:0000256" key="1">
    <source>
        <dbReference type="ARBA" id="ARBA00000085"/>
    </source>
</evidence>
<keyword evidence="10" id="KW-0175">Coiled coil</keyword>
<dbReference type="Pfam" id="PF00512">
    <property type="entry name" value="HisKA"/>
    <property type="match status" value="1"/>
</dbReference>
<dbReference type="InterPro" id="IPR050351">
    <property type="entry name" value="BphY/WalK/GraS-like"/>
</dbReference>
<gene>
    <name evidence="12" type="ORF">GT003_07200</name>
</gene>
<keyword evidence="9" id="KW-0902">Two-component regulatory system</keyword>
<comment type="catalytic activity">
    <reaction evidence="1">
        <text>ATP + protein L-histidine = ADP + protein N-phospho-L-histidine.</text>
        <dbReference type="EC" id="2.7.13.3"/>
    </reaction>
</comment>
<keyword evidence="7 12" id="KW-0418">Kinase</keyword>
<dbReference type="CDD" id="cd00075">
    <property type="entry name" value="HATPase"/>
    <property type="match status" value="1"/>
</dbReference>
<comment type="subcellular location">
    <subcellularLocation>
        <location evidence="2">Membrane</location>
    </subcellularLocation>
</comment>
<dbReference type="InterPro" id="IPR005467">
    <property type="entry name" value="His_kinase_dom"/>
</dbReference>
<name>A0A7X4YNM8_9BACL</name>
<dbReference type="EMBL" id="JAAAMU010000003">
    <property type="protein sequence ID" value="NBC68769.1"/>
    <property type="molecule type" value="Genomic_DNA"/>
</dbReference>
<evidence type="ECO:0000259" key="11">
    <source>
        <dbReference type="PROSITE" id="PS50109"/>
    </source>
</evidence>
<dbReference type="Pfam" id="PF02518">
    <property type="entry name" value="HATPase_c"/>
    <property type="match status" value="1"/>
</dbReference>
<evidence type="ECO:0000256" key="4">
    <source>
        <dbReference type="ARBA" id="ARBA00022553"/>
    </source>
</evidence>
<feature type="domain" description="Histidine kinase" evidence="11">
    <location>
        <begin position="89"/>
        <end position="283"/>
    </location>
</feature>
<dbReference type="GO" id="GO:0005524">
    <property type="term" value="F:ATP binding"/>
    <property type="evidence" value="ECO:0007669"/>
    <property type="project" value="UniProtKB-KW"/>
</dbReference>
<keyword evidence="4" id="KW-0597">Phosphoprotein</keyword>
<evidence type="ECO:0000256" key="5">
    <source>
        <dbReference type="ARBA" id="ARBA00022679"/>
    </source>
</evidence>
<dbReference type="GO" id="GO:0005886">
    <property type="term" value="C:plasma membrane"/>
    <property type="evidence" value="ECO:0007669"/>
    <property type="project" value="TreeGrafter"/>
</dbReference>
<evidence type="ECO:0000256" key="6">
    <source>
        <dbReference type="ARBA" id="ARBA00022741"/>
    </source>
</evidence>
<dbReference type="Gene3D" id="3.30.565.10">
    <property type="entry name" value="Histidine kinase-like ATPase, C-terminal domain"/>
    <property type="match status" value="1"/>
</dbReference>